<dbReference type="AlphaFoldDB" id="A0A1N6M622"/>
<dbReference type="Pfam" id="PF02668">
    <property type="entry name" value="TauD"/>
    <property type="match status" value="1"/>
</dbReference>
<dbReference type="RefSeq" id="WP_074373346.1">
    <property type="nucleotide sequence ID" value="NZ_AP024907.1"/>
</dbReference>
<accession>A0A1N6M622</accession>
<dbReference type="OrthoDB" id="480112at2"/>
<dbReference type="Gene3D" id="3.60.130.10">
    <property type="entry name" value="Clavaminate synthase-like"/>
    <property type="match status" value="1"/>
</dbReference>
<dbReference type="InterPro" id="IPR003819">
    <property type="entry name" value="TauD/TfdA-like"/>
</dbReference>
<feature type="domain" description="TauD/TfdA-like" evidence="2">
    <location>
        <begin position="137"/>
        <end position="277"/>
    </location>
</feature>
<name>A0A1N6M622_9VIBR</name>
<evidence type="ECO:0000313" key="3">
    <source>
        <dbReference type="EMBL" id="SIO94830.1"/>
    </source>
</evidence>
<keyword evidence="1 3" id="KW-0560">Oxidoreductase</keyword>
<gene>
    <name evidence="3" type="primary">asnO</name>
    <name evidence="3" type="ORF">VSP9026_02560</name>
</gene>
<sequence>MGTSINISSENVLDNINLIFNPFLSAESQVLKNQFIHGQRDYLFLKNMGFNIDSDVYAKNRELDLGLQYSFMASMFNHLNIHPVTYEGENNGKLFRHVTPIPGFENTKSSLGSKENLGFHVDNNHMSLKNETVKKGHSCVPDYLALFCVRNNEKIPTIISDIPSAFTKLSTQDQHTLTMKRFKINYPDSFSQKGHVIVPIVNVTPKGIYSRFDAAFTHPLDQQANDAFQRLHNKLIEGQTKINLESGDILIFRNQKIAHARTGFTPKYDGYDRFLLRLFGVDSLDRVTSLFSDNPYHVTAY</sequence>
<dbReference type="EMBL" id="FSSB01000016">
    <property type="protein sequence ID" value="SIO94830.1"/>
    <property type="molecule type" value="Genomic_DNA"/>
</dbReference>
<proteinExistence type="predicted"/>
<dbReference type="EC" id="1.14.11.39" evidence="3"/>
<reference evidence="3 4" key="1">
    <citation type="submission" date="2016-12" db="EMBL/GenBank/DDBJ databases">
        <authorList>
            <person name="Song W.-J."/>
            <person name="Kurnit D.M."/>
        </authorList>
    </citation>
    <scope>NUCLEOTIDE SEQUENCE [LARGE SCALE GENOMIC DNA]</scope>
    <source>
        <strain evidence="3 4">CECT 9026</strain>
    </source>
</reference>
<dbReference type="GO" id="GO:0016706">
    <property type="term" value="F:2-oxoglutarate-dependent dioxygenase activity"/>
    <property type="evidence" value="ECO:0007669"/>
    <property type="project" value="UniProtKB-ARBA"/>
</dbReference>
<evidence type="ECO:0000256" key="1">
    <source>
        <dbReference type="ARBA" id="ARBA00023002"/>
    </source>
</evidence>
<dbReference type="Proteomes" id="UP000184774">
    <property type="component" value="Unassembled WGS sequence"/>
</dbReference>
<dbReference type="InterPro" id="IPR042098">
    <property type="entry name" value="TauD-like_sf"/>
</dbReference>
<protein>
    <submittedName>
        <fullName evidence="3">L-asparagine oxygenase</fullName>
        <ecNumber evidence="3">1.14.11.39</ecNumber>
    </submittedName>
</protein>
<organism evidence="3 4">
    <name type="scientific">Vibrio spartinae</name>
    <dbReference type="NCBI Taxonomy" id="1918945"/>
    <lineage>
        <taxon>Bacteria</taxon>
        <taxon>Pseudomonadati</taxon>
        <taxon>Pseudomonadota</taxon>
        <taxon>Gammaproteobacteria</taxon>
        <taxon>Vibrionales</taxon>
        <taxon>Vibrionaceae</taxon>
        <taxon>Vibrio</taxon>
    </lineage>
</organism>
<evidence type="ECO:0000259" key="2">
    <source>
        <dbReference type="Pfam" id="PF02668"/>
    </source>
</evidence>
<dbReference type="SUPFAM" id="SSF51197">
    <property type="entry name" value="Clavaminate synthase-like"/>
    <property type="match status" value="1"/>
</dbReference>
<evidence type="ECO:0000313" key="4">
    <source>
        <dbReference type="Proteomes" id="UP000184774"/>
    </source>
</evidence>